<name>A0A7R9D9V7_TIMPO</name>
<keyword evidence="11" id="KW-0966">Cell projection</keyword>
<evidence type="ECO:0000256" key="11">
    <source>
        <dbReference type="ARBA" id="ARBA00023273"/>
    </source>
</evidence>
<organism evidence="13">
    <name type="scientific">Timema poppense</name>
    <name type="common">Walking stick</name>
    <dbReference type="NCBI Taxonomy" id="170557"/>
    <lineage>
        <taxon>Eukaryota</taxon>
        <taxon>Metazoa</taxon>
        <taxon>Ecdysozoa</taxon>
        <taxon>Arthropoda</taxon>
        <taxon>Hexapoda</taxon>
        <taxon>Insecta</taxon>
        <taxon>Pterygota</taxon>
        <taxon>Neoptera</taxon>
        <taxon>Polyneoptera</taxon>
        <taxon>Phasmatodea</taxon>
        <taxon>Timematodea</taxon>
        <taxon>Timematoidea</taxon>
        <taxon>Timematidae</taxon>
        <taxon>Timema</taxon>
    </lineage>
</organism>
<keyword evidence="7" id="KW-0175">Coiled coil</keyword>
<dbReference type="GO" id="GO:0007018">
    <property type="term" value="P:microtubule-based movement"/>
    <property type="evidence" value="ECO:0007669"/>
    <property type="project" value="InterPro"/>
</dbReference>
<accession>A0A7R9D9V7</accession>
<comment type="subcellular location">
    <subcellularLocation>
        <location evidence="1">Cytoplasm</location>
        <location evidence="1">Cytoskeleton</location>
        <location evidence="1">Cilium axoneme</location>
    </subcellularLocation>
</comment>
<keyword evidence="6" id="KW-0243">Dynein</keyword>
<gene>
    <name evidence="13" type="ORF">TPSB3V08_LOCUS7480</name>
</gene>
<reference evidence="13" key="1">
    <citation type="submission" date="2020-11" db="EMBL/GenBank/DDBJ databases">
        <authorList>
            <person name="Tran Van P."/>
        </authorList>
    </citation>
    <scope>NUCLEOTIDE SEQUENCE</scope>
</reference>
<keyword evidence="9" id="KW-0505">Motor protein</keyword>
<dbReference type="GO" id="GO:0045505">
    <property type="term" value="F:dynein intermediate chain binding"/>
    <property type="evidence" value="ECO:0007669"/>
    <property type="project" value="InterPro"/>
</dbReference>
<keyword evidence="4" id="KW-0547">Nucleotide-binding</keyword>
<evidence type="ECO:0000256" key="9">
    <source>
        <dbReference type="ARBA" id="ARBA00023175"/>
    </source>
</evidence>
<dbReference type="GO" id="GO:0005874">
    <property type="term" value="C:microtubule"/>
    <property type="evidence" value="ECO:0007669"/>
    <property type="project" value="UniProtKB-KW"/>
</dbReference>
<dbReference type="GO" id="GO:0005524">
    <property type="term" value="F:ATP binding"/>
    <property type="evidence" value="ECO:0007669"/>
    <property type="project" value="UniProtKB-KW"/>
</dbReference>
<keyword evidence="5" id="KW-0067">ATP-binding</keyword>
<evidence type="ECO:0000256" key="2">
    <source>
        <dbReference type="ARBA" id="ARBA00022490"/>
    </source>
</evidence>
<evidence type="ECO:0000256" key="3">
    <source>
        <dbReference type="ARBA" id="ARBA00022701"/>
    </source>
</evidence>
<evidence type="ECO:0000256" key="7">
    <source>
        <dbReference type="ARBA" id="ARBA00023054"/>
    </source>
</evidence>
<dbReference type="PANTHER" id="PTHR45703">
    <property type="entry name" value="DYNEIN HEAVY CHAIN"/>
    <property type="match status" value="1"/>
</dbReference>
<dbReference type="Pfam" id="PF08393">
    <property type="entry name" value="DHC_N2"/>
    <property type="match status" value="1"/>
</dbReference>
<dbReference type="InterPro" id="IPR026983">
    <property type="entry name" value="DHC"/>
</dbReference>
<keyword evidence="3" id="KW-0493">Microtubule</keyword>
<proteinExistence type="predicted"/>
<dbReference type="FunFam" id="1.10.287.2620:FF:000002">
    <property type="entry name" value="Dynein heavy chain 2, axonemal"/>
    <property type="match status" value="1"/>
</dbReference>
<evidence type="ECO:0000256" key="8">
    <source>
        <dbReference type="ARBA" id="ARBA00023069"/>
    </source>
</evidence>
<protein>
    <recommendedName>
        <fullName evidence="12">Dynein heavy chain linker domain-containing protein</fullName>
    </recommendedName>
</protein>
<evidence type="ECO:0000256" key="10">
    <source>
        <dbReference type="ARBA" id="ARBA00023212"/>
    </source>
</evidence>
<feature type="domain" description="Dynein heavy chain linker" evidence="12">
    <location>
        <begin position="95"/>
        <end position="394"/>
    </location>
</feature>
<dbReference type="Gene3D" id="1.20.140.100">
    <property type="entry name" value="Dynein heavy chain, N-terminal domain 2"/>
    <property type="match status" value="1"/>
</dbReference>
<dbReference type="GO" id="GO:0051959">
    <property type="term" value="F:dynein light intermediate chain binding"/>
    <property type="evidence" value="ECO:0007669"/>
    <property type="project" value="InterPro"/>
</dbReference>
<dbReference type="GO" id="GO:0030286">
    <property type="term" value="C:dynein complex"/>
    <property type="evidence" value="ECO:0007669"/>
    <property type="project" value="UniProtKB-KW"/>
</dbReference>
<dbReference type="InterPro" id="IPR042222">
    <property type="entry name" value="Dynein_2_N"/>
</dbReference>
<keyword evidence="10" id="KW-0206">Cytoskeleton</keyword>
<keyword evidence="2" id="KW-0963">Cytoplasm</keyword>
<dbReference type="PANTHER" id="PTHR45703:SF1">
    <property type="entry name" value="DYNEINS HEAVY CHAIN"/>
    <property type="match status" value="1"/>
</dbReference>
<evidence type="ECO:0000256" key="5">
    <source>
        <dbReference type="ARBA" id="ARBA00022840"/>
    </source>
</evidence>
<evidence type="ECO:0000256" key="4">
    <source>
        <dbReference type="ARBA" id="ARBA00022741"/>
    </source>
</evidence>
<dbReference type="InterPro" id="IPR013602">
    <property type="entry name" value="Dynein_heavy_linker"/>
</dbReference>
<sequence length="405" mass="47138">MIQPIFKQNATRFEQFKFEFESNLAQKTEQLNKQLDDLGPRLVILNLMDEADNVDDYVQHIMKLLRKMNVFDQQVTWINKEEALFKFPLSTYPELDELKNIIFPFSRLVFQIYKWKRKYRVWMDGAFDELVMKVVEDKTEEFFREITKMQKVYRTKIRQQAVENNPRRFKGNVDDADFVNLPAPIKLCVKTLQHIKEFRQNVPLVGILCNPALTQRHWDEMSSVVGYDLTPDAGSTLRKMVDLKLGPYLDQFEIVSIGANKEKQLQENLMKMLSEWADINECGFSNKPVWDTGLPKVVSGLMSYSLETGIPILSALEDIQAVLDDHLIKTLTMRGSAFVKPFEAEIIDWYDKLVRMNKTIDEWGKVQSQWLYLLPIFSSKDIIAQMPQEGALFQVTLTSGSGDKH</sequence>
<dbReference type="EMBL" id="OD004904">
    <property type="protein sequence ID" value="CAD7410663.1"/>
    <property type="molecule type" value="Genomic_DNA"/>
</dbReference>
<dbReference type="GO" id="GO:0005930">
    <property type="term" value="C:axoneme"/>
    <property type="evidence" value="ECO:0007669"/>
    <property type="project" value="UniProtKB-SubCell"/>
</dbReference>
<dbReference type="Gene3D" id="1.10.287.2620">
    <property type="match status" value="1"/>
</dbReference>
<dbReference type="AlphaFoldDB" id="A0A7R9D9V7"/>
<evidence type="ECO:0000313" key="13">
    <source>
        <dbReference type="EMBL" id="CAD7410663.1"/>
    </source>
</evidence>
<evidence type="ECO:0000256" key="6">
    <source>
        <dbReference type="ARBA" id="ARBA00023017"/>
    </source>
</evidence>
<keyword evidence="8" id="KW-0969">Cilium</keyword>
<evidence type="ECO:0000259" key="12">
    <source>
        <dbReference type="Pfam" id="PF08393"/>
    </source>
</evidence>
<evidence type="ECO:0000256" key="1">
    <source>
        <dbReference type="ARBA" id="ARBA00004430"/>
    </source>
</evidence>